<comment type="similarity">
    <text evidence="1">Belongs to the calycin superfamily. Fatty-acid binding protein (FABP) family.</text>
</comment>
<dbReference type="EMBL" id="UYRR01031034">
    <property type="protein sequence ID" value="VDK44169.1"/>
    <property type="molecule type" value="Genomic_DNA"/>
</dbReference>
<evidence type="ECO:0000313" key="8">
    <source>
        <dbReference type="WBParaSite" id="ASIM_0001146301-mRNA-1"/>
    </source>
</evidence>
<keyword evidence="7" id="KW-1185">Reference proteome</keyword>
<keyword evidence="3" id="KW-0446">Lipid-binding</keyword>
<dbReference type="InterPro" id="IPR012674">
    <property type="entry name" value="Calycin"/>
</dbReference>
<reference evidence="8" key="1">
    <citation type="submission" date="2017-02" db="UniProtKB">
        <authorList>
            <consortium name="WormBaseParasite"/>
        </authorList>
    </citation>
    <scope>IDENTIFICATION</scope>
</reference>
<gene>
    <name evidence="6" type="ORF">ASIM_LOCUS11021</name>
</gene>
<accession>A0A0M3JTT6</accession>
<dbReference type="SUPFAM" id="SSF50814">
    <property type="entry name" value="Lipocalins"/>
    <property type="match status" value="1"/>
</dbReference>
<dbReference type="WBParaSite" id="ASIM_0001146301-mRNA-1">
    <property type="protein sequence ID" value="ASIM_0001146301-mRNA-1"/>
    <property type="gene ID" value="ASIM_0001146301"/>
</dbReference>
<evidence type="ECO:0000256" key="1">
    <source>
        <dbReference type="ARBA" id="ARBA00008390"/>
    </source>
</evidence>
<feature type="domain" description="Cytosolic fatty-acid binding proteins" evidence="5">
    <location>
        <begin position="32"/>
        <end position="49"/>
    </location>
</feature>
<feature type="signal peptide" evidence="4">
    <location>
        <begin position="1"/>
        <end position="23"/>
    </location>
</feature>
<dbReference type="InterPro" id="IPR040094">
    <property type="entry name" value="Lbp1-4"/>
</dbReference>
<dbReference type="PRINTS" id="PR00178">
    <property type="entry name" value="FATTYACIDBP"/>
</dbReference>
<dbReference type="PROSITE" id="PS00214">
    <property type="entry name" value="FABP"/>
    <property type="match status" value="1"/>
</dbReference>
<name>A0A0M3JTT6_ANISI</name>
<evidence type="ECO:0000259" key="5">
    <source>
        <dbReference type="PROSITE" id="PS00214"/>
    </source>
</evidence>
<dbReference type="Gene3D" id="2.40.128.20">
    <property type="match status" value="1"/>
</dbReference>
<keyword evidence="4" id="KW-0732">Signal</keyword>
<keyword evidence="2" id="KW-0813">Transport</keyword>
<protein>
    <submittedName>
        <fullName evidence="8">FABP domain-containing protein</fullName>
    </submittedName>
</protein>
<evidence type="ECO:0000313" key="6">
    <source>
        <dbReference type="EMBL" id="VDK44169.1"/>
    </source>
</evidence>
<dbReference type="CDD" id="cd00742">
    <property type="entry name" value="FABP"/>
    <property type="match status" value="1"/>
</dbReference>
<evidence type="ECO:0000256" key="2">
    <source>
        <dbReference type="ARBA" id="ARBA00022448"/>
    </source>
</evidence>
<dbReference type="AlphaFoldDB" id="A0A0M3JTT6"/>
<dbReference type="Proteomes" id="UP000267096">
    <property type="component" value="Unassembled WGS sequence"/>
</dbReference>
<evidence type="ECO:0000313" key="7">
    <source>
        <dbReference type="Proteomes" id="UP000267096"/>
    </source>
</evidence>
<dbReference type="OrthoDB" id="412780at2759"/>
<dbReference type="InterPro" id="IPR000463">
    <property type="entry name" value="Fatty_acid-bd"/>
</dbReference>
<proteinExistence type="inferred from homology"/>
<organism evidence="8">
    <name type="scientific">Anisakis simplex</name>
    <name type="common">Herring worm</name>
    <dbReference type="NCBI Taxonomy" id="6269"/>
    <lineage>
        <taxon>Eukaryota</taxon>
        <taxon>Metazoa</taxon>
        <taxon>Ecdysozoa</taxon>
        <taxon>Nematoda</taxon>
        <taxon>Chromadorea</taxon>
        <taxon>Rhabditida</taxon>
        <taxon>Spirurina</taxon>
        <taxon>Ascaridomorpha</taxon>
        <taxon>Ascaridoidea</taxon>
        <taxon>Anisakidae</taxon>
        <taxon>Anisakis</taxon>
        <taxon>Anisakis simplex complex</taxon>
    </lineage>
</organism>
<dbReference type="GO" id="GO:0008289">
    <property type="term" value="F:lipid binding"/>
    <property type="evidence" value="ECO:0007669"/>
    <property type="project" value="UniProtKB-KW"/>
</dbReference>
<evidence type="ECO:0000256" key="3">
    <source>
        <dbReference type="ARBA" id="ARBA00023121"/>
    </source>
</evidence>
<reference evidence="6 7" key="2">
    <citation type="submission" date="2018-11" db="EMBL/GenBank/DDBJ databases">
        <authorList>
            <consortium name="Pathogen Informatics"/>
        </authorList>
    </citation>
    <scope>NUCLEOTIDE SEQUENCE [LARGE SCALE GENOMIC DNA]</scope>
</reference>
<dbReference type="PANTHER" id="PTHR22725">
    <property type="entry name" value="FATTY ACID-BINDING PROTEIN HOMOLOG 1-RELATED-RELATED"/>
    <property type="match status" value="1"/>
</dbReference>
<dbReference type="PANTHER" id="PTHR22725:SF9">
    <property type="entry name" value="FATTY ACID-BINDING PROTEIN HOMOLOG 3"/>
    <property type="match status" value="1"/>
</dbReference>
<feature type="chain" id="PRO_5043121005" evidence="4">
    <location>
        <begin position="24"/>
        <end position="161"/>
    </location>
</feature>
<sequence>MLQMRTALFLLVVIASVAVQAQSKTLPDKFLGTFKLERDENFDAYLKARGYGWLMRQMIKLAGVTKKFRKAESGRPNRYDMENLTTKKDTHHRDWALGEEFQDEALDSTQHKITFDLKNPDTLTEKHIKMEDPTDVETYEYTRDGDYLVMVSDLLLLLDLK</sequence>
<evidence type="ECO:0000256" key="4">
    <source>
        <dbReference type="SAM" id="SignalP"/>
    </source>
</evidence>